<name>A0AAE0RVL7_9BIVA</name>
<reference evidence="1" key="2">
    <citation type="journal article" date="2021" name="Genome Biol. Evol.">
        <title>Developing a high-quality reference genome for a parasitic bivalve with doubly uniparental inheritance (Bivalvia: Unionida).</title>
        <authorList>
            <person name="Smith C.H."/>
        </authorList>
    </citation>
    <scope>NUCLEOTIDE SEQUENCE</scope>
    <source>
        <strain evidence="1">CHS0354</strain>
        <tissue evidence="1">Mantle</tissue>
    </source>
</reference>
<gene>
    <name evidence="1" type="ORF">CHS0354_005161</name>
</gene>
<reference evidence="1" key="3">
    <citation type="submission" date="2023-05" db="EMBL/GenBank/DDBJ databases">
        <authorList>
            <person name="Smith C.H."/>
        </authorList>
    </citation>
    <scope>NUCLEOTIDE SEQUENCE</scope>
    <source>
        <strain evidence="1">CHS0354</strain>
        <tissue evidence="1">Mantle</tissue>
    </source>
</reference>
<organism evidence="1 2">
    <name type="scientific">Potamilus streckersoni</name>
    <dbReference type="NCBI Taxonomy" id="2493646"/>
    <lineage>
        <taxon>Eukaryota</taxon>
        <taxon>Metazoa</taxon>
        <taxon>Spiralia</taxon>
        <taxon>Lophotrochozoa</taxon>
        <taxon>Mollusca</taxon>
        <taxon>Bivalvia</taxon>
        <taxon>Autobranchia</taxon>
        <taxon>Heteroconchia</taxon>
        <taxon>Palaeoheterodonta</taxon>
        <taxon>Unionida</taxon>
        <taxon>Unionoidea</taxon>
        <taxon>Unionidae</taxon>
        <taxon>Ambleminae</taxon>
        <taxon>Lampsilini</taxon>
        <taxon>Potamilus</taxon>
    </lineage>
</organism>
<accession>A0AAE0RVL7</accession>
<dbReference type="Proteomes" id="UP001195483">
    <property type="component" value="Unassembled WGS sequence"/>
</dbReference>
<comment type="caution">
    <text evidence="1">The sequence shown here is derived from an EMBL/GenBank/DDBJ whole genome shotgun (WGS) entry which is preliminary data.</text>
</comment>
<evidence type="ECO:0000313" key="2">
    <source>
        <dbReference type="Proteomes" id="UP001195483"/>
    </source>
</evidence>
<sequence length="101" mass="11328">MAFFQIVLPEPPRPTEIETTWDDAPGLRCQSKRLPRQHTATAKFDVRPHPTMPWSERNDKCVITLLSAFSLCNPNEISGMITLFDLSGSGGKTSKRKRSSP</sequence>
<dbReference type="EMBL" id="JAEAOA010000367">
    <property type="protein sequence ID" value="KAK3580105.1"/>
    <property type="molecule type" value="Genomic_DNA"/>
</dbReference>
<proteinExistence type="predicted"/>
<evidence type="ECO:0000313" key="1">
    <source>
        <dbReference type="EMBL" id="KAK3580105.1"/>
    </source>
</evidence>
<protein>
    <submittedName>
        <fullName evidence="1">Uncharacterized protein</fullName>
    </submittedName>
</protein>
<keyword evidence="2" id="KW-1185">Reference proteome</keyword>
<reference evidence="1" key="1">
    <citation type="journal article" date="2021" name="Genome Biol. Evol.">
        <title>A High-Quality Reference Genome for a Parasitic Bivalve with Doubly Uniparental Inheritance (Bivalvia: Unionida).</title>
        <authorList>
            <person name="Smith C.H."/>
        </authorList>
    </citation>
    <scope>NUCLEOTIDE SEQUENCE</scope>
    <source>
        <strain evidence="1">CHS0354</strain>
    </source>
</reference>
<dbReference type="AlphaFoldDB" id="A0AAE0RVL7"/>